<dbReference type="Pfam" id="PF02518">
    <property type="entry name" value="HATPase_c"/>
    <property type="match status" value="1"/>
</dbReference>
<evidence type="ECO:0000256" key="4">
    <source>
        <dbReference type="ARBA" id="ARBA00022553"/>
    </source>
</evidence>
<keyword evidence="4" id="KW-0597">Phosphoprotein</keyword>
<dbReference type="Gene3D" id="3.30.450.40">
    <property type="match status" value="1"/>
</dbReference>
<dbReference type="InterPro" id="IPR016132">
    <property type="entry name" value="Phyto_chromo_attachment"/>
</dbReference>
<keyword evidence="7" id="KW-0129">CBS domain</keyword>
<evidence type="ECO:0000259" key="9">
    <source>
        <dbReference type="PROSITE" id="PS50046"/>
    </source>
</evidence>
<keyword evidence="5 12" id="KW-0808">Transferase</keyword>
<feature type="coiled-coil region" evidence="8">
    <location>
        <begin position="320"/>
        <end position="355"/>
    </location>
</feature>
<evidence type="ECO:0000256" key="5">
    <source>
        <dbReference type="ARBA" id="ARBA00022777"/>
    </source>
</evidence>
<dbReference type="OrthoDB" id="567974at2"/>
<proteinExistence type="inferred from homology"/>
<evidence type="ECO:0000259" key="10">
    <source>
        <dbReference type="PROSITE" id="PS50109"/>
    </source>
</evidence>
<evidence type="ECO:0000256" key="8">
    <source>
        <dbReference type="SAM" id="Coils"/>
    </source>
</evidence>
<feature type="domain" description="CBS" evidence="11">
    <location>
        <begin position="191"/>
        <end position="251"/>
    </location>
</feature>
<dbReference type="RefSeq" id="WP_046281320.1">
    <property type="nucleotide sequence ID" value="NZ_LATL02000128.1"/>
</dbReference>
<evidence type="ECO:0000256" key="2">
    <source>
        <dbReference type="ARBA" id="ARBA00006402"/>
    </source>
</evidence>
<evidence type="ECO:0000313" key="12">
    <source>
        <dbReference type="EMBL" id="KKD35493.1"/>
    </source>
</evidence>
<gene>
    <name evidence="12" type="ORF">WN50_24990</name>
</gene>
<dbReference type="PATRIC" id="fig|1637645.4.peg.2604"/>
<dbReference type="PRINTS" id="PR00344">
    <property type="entry name" value="BCTRLSENSOR"/>
</dbReference>
<evidence type="ECO:0000256" key="3">
    <source>
        <dbReference type="ARBA" id="ARBA00012438"/>
    </source>
</evidence>
<dbReference type="EMBL" id="LATL02000128">
    <property type="protein sequence ID" value="KKD35493.1"/>
    <property type="molecule type" value="Genomic_DNA"/>
</dbReference>
<comment type="similarity">
    <text evidence="2">In the N-terminal section; belongs to the phytochrome family.</text>
</comment>
<dbReference type="PROSITE" id="PS50109">
    <property type="entry name" value="HIS_KIN"/>
    <property type="match status" value="1"/>
</dbReference>
<dbReference type="CDD" id="cd17774">
    <property type="entry name" value="CBS_two-component_sensor_histidine_kinase_repeat2"/>
    <property type="match status" value="1"/>
</dbReference>
<feature type="domain" description="CBS" evidence="11">
    <location>
        <begin position="259"/>
        <end position="319"/>
    </location>
</feature>
<dbReference type="CDD" id="cd04620">
    <property type="entry name" value="CBS_two-component_sensor_histidine_kinase_repeat1"/>
    <property type="match status" value="1"/>
</dbReference>
<sequence length="800" mass="90711">MTLYQPPQYSSALEQAIDRNPIVVTPDTSLYNVIRLIGQLNCINPLPTVERSENGNGSESLINPNPSQSSCILIVEGKGETSPTEISTLQGIVTEREIVQLLATGLLDHPAEVRLHKTRIGEVMSPSTVHLVESKDQDIFTALSLFRQQQIHHLPVLNAEDHLVGVITPERIRQVLQPSNILRLRRVGDEMSRQPVTAPVTASLLSLAQMMSAHQATCVVIYQFSRRKQLTPVGIVTAFDIVQAQYLELDLSRTTAETVIQGSSFFSLKADDSLWVAHKEMQKQQVQWLIVCGDHGELVGIISQMSLLRMLDPTEMYRVVRNLQQSVDQLQAEKFELLESRAAQLEDQVQERTAKLYEQLQRERLFAKISFQIHQSLNIEDILNTTVAEVRLVLNADRVVIYHVISNQSGKMVAESVDPEWQPLLDKTLNKKIVKAYLTAFETDSVYAIANLHHSRLTPEEVERLQQDKIQAYLIVPILQDGQLWGMIAAHQCSGSRQWQPSEITVLQQLATQLAIAIQQAQLYRQVQDLNTHLERQVQERTAELQQKVKELQQLNILKDDFLSTVSHELRTPLANMKMAIHMIKLVPQNDRFERYIHILEQECSRETNLINDLLDLQKLEVSSTPIYLETVELSQWLPQMIQPFYSRTQERQQILNVKYPKNLPSILTNSISLERILAELLNNACKYTPNGGEIGLTVSCSTRRKSRAKKSLNQLQETEENPEGLGAVKLVISNLAEIPEKEIPKIFDKFYRVPNADPWKQGGTGLGLALVQKLVEQLRGTIQVSSKNQITTFTVELPR</sequence>
<dbReference type="SUPFAM" id="SSF54631">
    <property type="entry name" value="CBS-domain pair"/>
    <property type="match status" value="2"/>
</dbReference>
<feature type="domain" description="CBS" evidence="11">
    <location>
        <begin position="124"/>
        <end position="184"/>
    </location>
</feature>
<dbReference type="Gene3D" id="1.10.287.130">
    <property type="match status" value="1"/>
</dbReference>
<dbReference type="GO" id="GO:0000155">
    <property type="term" value="F:phosphorelay sensor kinase activity"/>
    <property type="evidence" value="ECO:0007669"/>
    <property type="project" value="InterPro"/>
</dbReference>
<dbReference type="InterPro" id="IPR003661">
    <property type="entry name" value="HisK_dim/P_dom"/>
</dbReference>
<dbReference type="InterPro" id="IPR046342">
    <property type="entry name" value="CBS_dom_sf"/>
</dbReference>
<evidence type="ECO:0000256" key="7">
    <source>
        <dbReference type="PROSITE-ProRule" id="PRU00703"/>
    </source>
</evidence>
<evidence type="ECO:0000259" key="11">
    <source>
        <dbReference type="PROSITE" id="PS51371"/>
    </source>
</evidence>
<keyword evidence="5 12" id="KW-0418">Kinase</keyword>
<dbReference type="InterPro" id="IPR004358">
    <property type="entry name" value="Sig_transdc_His_kin-like_C"/>
</dbReference>
<dbReference type="AlphaFoldDB" id="A0A0F5Y9M8"/>
<comment type="catalytic activity">
    <reaction evidence="1">
        <text>ATP + protein L-histidine = ADP + protein N-phospho-L-histidine.</text>
        <dbReference type="EC" id="2.7.13.3"/>
    </reaction>
</comment>
<dbReference type="Pfam" id="PF01590">
    <property type="entry name" value="GAF"/>
    <property type="match status" value="1"/>
</dbReference>
<evidence type="ECO:0000256" key="1">
    <source>
        <dbReference type="ARBA" id="ARBA00000085"/>
    </source>
</evidence>
<dbReference type="InterPro" id="IPR003594">
    <property type="entry name" value="HATPase_dom"/>
</dbReference>
<dbReference type="PANTHER" id="PTHR43547">
    <property type="entry name" value="TWO-COMPONENT HISTIDINE KINASE"/>
    <property type="match status" value="1"/>
</dbReference>
<evidence type="ECO:0000256" key="6">
    <source>
        <dbReference type="ARBA" id="ARBA00023012"/>
    </source>
</evidence>
<dbReference type="CDD" id="cd00082">
    <property type="entry name" value="HisKA"/>
    <property type="match status" value="1"/>
</dbReference>
<reference evidence="12 13" key="1">
    <citation type="submission" date="2015-06" db="EMBL/GenBank/DDBJ databases">
        <title>Draft genome assembly of filamentous brackish cyanobacterium Limnoraphis robusta strain CS-951.</title>
        <authorList>
            <person name="Willis A."/>
            <person name="Parks M."/>
            <person name="Burford M.A."/>
        </authorList>
    </citation>
    <scope>NUCLEOTIDE SEQUENCE [LARGE SCALE GENOMIC DNA]</scope>
    <source>
        <strain evidence="12 13">CS-951</strain>
    </source>
</reference>
<dbReference type="EC" id="2.7.13.3" evidence="3"/>
<dbReference type="Gene3D" id="3.30.565.10">
    <property type="entry name" value="Histidine kinase-like ATPase, C-terminal domain"/>
    <property type="match status" value="1"/>
</dbReference>
<protein>
    <recommendedName>
        <fullName evidence="3">histidine kinase</fullName>
        <ecNumber evidence="3">2.7.13.3</ecNumber>
    </recommendedName>
</protein>
<feature type="domain" description="Phytochrome chromophore attachment site" evidence="9">
    <location>
        <begin position="378"/>
        <end position="513"/>
    </location>
</feature>
<dbReference type="SMART" id="SM00387">
    <property type="entry name" value="HATPase_c"/>
    <property type="match status" value="1"/>
</dbReference>
<feature type="domain" description="Histidine kinase" evidence="10">
    <location>
        <begin position="565"/>
        <end position="800"/>
    </location>
</feature>
<dbReference type="InterPro" id="IPR005467">
    <property type="entry name" value="His_kinase_dom"/>
</dbReference>
<dbReference type="InterPro" id="IPR029016">
    <property type="entry name" value="GAF-like_dom_sf"/>
</dbReference>
<dbReference type="InterPro" id="IPR000644">
    <property type="entry name" value="CBS_dom"/>
</dbReference>
<dbReference type="Proteomes" id="UP000033607">
    <property type="component" value="Unassembled WGS sequence"/>
</dbReference>
<dbReference type="PROSITE" id="PS51371">
    <property type="entry name" value="CBS"/>
    <property type="match status" value="3"/>
</dbReference>
<dbReference type="Gene3D" id="3.10.580.10">
    <property type="entry name" value="CBS-domain"/>
    <property type="match status" value="2"/>
</dbReference>
<dbReference type="PROSITE" id="PS50046">
    <property type="entry name" value="PHYTOCHROME_2"/>
    <property type="match status" value="1"/>
</dbReference>
<dbReference type="SUPFAM" id="SSF55874">
    <property type="entry name" value="ATPase domain of HSP90 chaperone/DNA topoisomerase II/histidine kinase"/>
    <property type="match status" value="1"/>
</dbReference>
<dbReference type="InterPro" id="IPR036890">
    <property type="entry name" value="HATPase_C_sf"/>
</dbReference>
<dbReference type="Pfam" id="PF00571">
    <property type="entry name" value="CBS"/>
    <property type="match status" value="3"/>
</dbReference>
<dbReference type="SMART" id="SM00388">
    <property type="entry name" value="HisKA"/>
    <property type="match status" value="1"/>
</dbReference>
<dbReference type="InterPro" id="IPR003018">
    <property type="entry name" value="GAF"/>
</dbReference>
<dbReference type="PANTHER" id="PTHR43547:SF2">
    <property type="entry name" value="HYBRID SIGNAL TRANSDUCTION HISTIDINE KINASE C"/>
    <property type="match status" value="1"/>
</dbReference>
<keyword evidence="6" id="KW-0902">Two-component regulatory system</keyword>
<dbReference type="SUPFAM" id="SSF55781">
    <property type="entry name" value="GAF domain-like"/>
    <property type="match status" value="1"/>
</dbReference>
<evidence type="ECO:0000313" key="13">
    <source>
        <dbReference type="Proteomes" id="UP000033607"/>
    </source>
</evidence>
<comment type="caution">
    <text evidence="12">The sequence shown here is derived from an EMBL/GenBank/DDBJ whole genome shotgun (WGS) entry which is preliminary data.</text>
</comment>
<dbReference type="SMART" id="SM00065">
    <property type="entry name" value="GAF"/>
    <property type="match status" value="1"/>
</dbReference>
<dbReference type="Pfam" id="PF00512">
    <property type="entry name" value="HisKA"/>
    <property type="match status" value="1"/>
</dbReference>
<accession>A0A0F5Y9M8</accession>
<dbReference type="InterPro" id="IPR036097">
    <property type="entry name" value="HisK_dim/P_sf"/>
</dbReference>
<keyword evidence="8" id="KW-0175">Coiled coil</keyword>
<organism evidence="12 13">
    <name type="scientific">Limnoraphis robusta CS-951</name>
    <dbReference type="NCBI Taxonomy" id="1637645"/>
    <lineage>
        <taxon>Bacteria</taxon>
        <taxon>Bacillati</taxon>
        <taxon>Cyanobacteriota</taxon>
        <taxon>Cyanophyceae</taxon>
        <taxon>Oscillatoriophycideae</taxon>
        <taxon>Oscillatoriales</taxon>
        <taxon>Sirenicapillariaceae</taxon>
        <taxon>Limnoraphis</taxon>
    </lineage>
</organism>
<dbReference type="SUPFAM" id="SSF47384">
    <property type="entry name" value="Homodimeric domain of signal transducing histidine kinase"/>
    <property type="match status" value="1"/>
</dbReference>
<name>A0A0F5Y9M8_9CYAN</name>
<dbReference type="SMART" id="SM00116">
    <property type="entry name" value="CBS"/>
    <property type="match status" value="4"/>
</dbReference>